<organism evidence="2 3">
    <name type="scientific">Paludisphaera mucosa</name>
    <dbReference type="NCBI Taxonomy" id="3030827"/>
    <lineage>
        <taxon>Bacteria</taxon>
        <taxon>Pseudomonadati</taxon>
        <taxon>Planctomycetota</taxon>
        <taxon>Planctomycetia</taxon>
        <taxon>Isosphaerales</taxon>
        <taxon>Isosphaeraceae</taxon>
        <taxon>Paludisphaera</taxon>
    </lineage>
</organism>
<sequence>MRLRSIPQAIWDAIPAEALIVVAAVVAAFEARIAPCGSPPESGARATVVRKTEAALAASRGANAFETRGPPRLEEDDEGVEPRNDAAERALHHSVRRRKTSFETDSPAGSW</sequence>
<dbReference type="EMBL" id="JARRAG010000005">
    <property type="protein sequence ID" value="MDG3008363.1"/>
    <property type="molecule type" value="Genomic_DNA"/>
</dbReference>
<dbReference type="RefSeq" id="WP_277864688.1">
    <property type="nucleotide sequence ID" value="NZ_JARRAG010000005.1"/>
</dbReference>
<name>A0ABT6FLB0_9BACT</name>
<protein>
    <submittedName>
        <fullName evidence="2">Uncharacterized protein</fullName>
    </submittedName>
</protein>
<feature type="region of interest" description="Disordered" evidence="1">
    <location>
        <begin position="59"/>
        <end position="111"/>
    </location>
</feature>
<evidence type="ECO:0000256" key="1">
    <source>
        <dbReference type="SAM" id="MobiDB-lite"/>
    </source>
</evidence>
<proteinExistence type="predicted"/>
<gene>
    <name evidence="2" type="ORF">PZE19_31730</name>
</gene>
<reference evidence="2 3" key="1">
    <citation type="submission" date="2023-03" db="EMBL/GenBank/DDBJ databases">
        <title>Paludisphaera mucosa sp. nov. a novel planctomycete from northern fen.</title>
        <authorList>
            <person name="Ivanova A."/>
        </authorList>
    </citation>
    <scope>NUCLEOTIDE SEQUENCE [LARGE SCALE GENOMIC DNA]</scope>
    <source>
        <strain evidence="2 3">Pla2</strain>
    </source>
</reference>
<feature type="compositionally biased region" description="Basic and acidic residues" evidence="1">
    <location>
        <begin position="80"/>
        <end position="91"/>
    </location>
</feature>
<evidence type="ECO:0000313" key="2">
    <source>
        <dbReference type="EMBL" id="MDG3008363.1"/>
    </source>
</evidence>
<keyword evidence="3" id="KW-1185">Reference proteome</keyword>
<evidence type="ECO:0000313" key="3">
    <source>
        <dbReference type="Proteomes" id="UP001216907"/>
    </source>
</evidence>
<accession>A0ABT6FLB0</accession>
<dbReference type="Proteomes" id="UP001216907">
    <property type="component" value="Unassembled WGS sequence"/>
</dbReference>
<comment type="caution">
    <text evidence="2">The sequence shown here is derived from an EMBL/GenBank/DDBJ whole genome shotgun (WGS) entry which is preliminary data.</text>
</comment>